<gene>
    <name evidence="1" type="ORF">POF50_019610</name>
</gene>
<comment type="caution">
    <text evidence="1">The sequence shown here is derived from an EMBL/GenBank/DDBJ whole genome shotgun (WGS) entry which is preliminary data.</text>
</comment>
<sequence length="161" mass="16966">MLIKPPADHAATAADAIHQLNHTTLTPGDRWEEPDDAYQVIGSLNQMAGGVNQALGQVWMLLSGLAGGGHLHSDRDTLDTDLTATLTALGTARDAADQLTTALSNAHSAAGHLGLQDDDTEDFPCGESGCLCYCPGGHVCGCDCPRCPYCQQHPEYCDCDE</sequence>
<dbReference type="AlphaFoldDB" id="A0AA90H6K8"/>
<evidence type="ECO:0000313" key="1">
    <source>
        <dbReference type="EMBL" id="MDI5971509.1"/>
    </source>
</evidence>
<accession>A0AA90H6K8</accession>
<name>A0AA90H6K8_9ACTN</name>
<protein>
    <submittedName>
        <fullName evidence="1">Uncharacterized protein</fullName>
    </submittedName>
</protein>
<dbReference type="RefSeq" id="WP_271318886.1">
    <property type="nucleotide sequence ID" value="NZ_JABXJJ020000023.1"/>
</dbReference>
<organism evidence="1">
    <name type="scientific">Streptantibioticus silvisoli</name>
    <dbReference type="NCBI Taxonomy" id="2705255"/>
    <lineage>
        <taxon>Bacteria</taxon>
        <taxon>Bacillati</taxon>
        <taxon>Actinomycetota</taxon>
        <taxon>Actinomycetes</taxon>
        <taxon>Kitasatosporales</taxon>
        <taxon>Streptomycetaceae</taxon>
        <taxon>Streptantibioticus</taxon>
    </lineage>
</organism>
<reference evidence="1" key="1">
    <citation type="submission" date="2023-05" db="EMBL/GenBank/DDBJ databases">
        <title>Streptantibioticus silvisoli sp. nov., acidotolerant actinomycetes 1 from pine litter.</title>
        <authorList>
            <person name="Swiecimska M."/>
            <person name="Golinska P."/>
            <person name="Sangal V."/>
            <person name="Wachnowicz B."/>
            <person name="Goodfellow M."/>
        </authorList>
    </citation>
    <scope>NUCLEOTIDE SEQUENCE</scope>
    <source>
        <strain evidence="1">SL13</strain>
    </source>
</reference>
<dbReference type="EMBL" id="JABXJJ020000023">
    <property type="protein sequence ID" value="MDI5971509.1"/>
    <property type="molecule type" value="Genomic_DNA"/>
</dbReference>
<proteinExistence type="predicted"/>